<proteinExistence type="predicted"/>
<keyword evidence="1" id="KW-0802">TPR repeat</keyword>
<reference evidence="3 4" key="1">
    <citation type="journal article" date="2010" name="J. Bacteriol.">
        <title>Genome sequence of Lentisphaera araneosa HTCC2155T, the type species of the order Lentisphaerales in the phylum Lentisphaerae.</title>
        <authorList>
            <person name="Thrash J.C."/>
            <person name="Cho J.C."/>
            <person name="Vergin K.L."/>
            <person name="Morris R.M."/>
            <person name="Giovannoni S.J."/>
        </authorList>
    </citation>
    <scope>NUCLEOTIDE SEQUENCE [LARGE SCALE GENOMIC DNA]</scope>
    <source>
        <strain evidence="3 4">HTCC2155</strain>
    </source>
</reference>
<dbReference type="STRING" id="313628.LNTAR_19792"/>
<dbReference type="SMART" id="SM00028">
    <property type="entry name" value="TPR"/>
    <property type="match status" value="2"/>
</dbReference>
<dbReference type="eggNOG" id="COG0457">
    <property type="taxonomic scope" value="Bacteria"/>
</dbReference>
<organism evidence="3 4">
    <name type="scientific">Lentisphaera araneosa HTCC2155</name>
    <dbReference type="NCBI Taxonomy" id="313628"/>
    <lineage>
        <taxon>Bacteria</taxon>
        <taxon>Pseudomonadati</taxon>
        <taxon>Lentisphaerota</taxon>
        <taxon>Lentisphaeria</taxon>
        <taxon>Lentisphaerales</taxon>
        <taxon>Lentisphaeraceae</taxon>
        <taxon>Lentisphaera</taxon>
    </lineage>
</organism>
<dbReference type="EMBL" id="ABCK01000017">
    <property type="protein sequence ID" value="EDM26348.1"/>
    <property type="molecule type" value="Genomic_DNA"/>
</dbReference>
<dbReference type="SUPFAM" id="SSF48452">
    <property type="entry name" value="TPR-like"/>
    <property type="match status" value="1"/>
</dbReference>
<evidence type="ECO:0000256" key="2">
    <source>
        <dbReference type="SAM" id="MobiDB-lite"/>
    </source>
</evidence>
<dbReference type="InterPro" id="IPR011990">
    <property type="entry name" value="TPR-like_helical_dom_sf"/>
</dbReference>
<evidence type="ECO:0000313" key="3">
    <source>
        <dbReference type="EMBL" id="EDM26348.1"/>
    </source>
</evidence>
<protein>
    <recommendedName>
        <fullName evidence="5">Tetratricopeptide repeat protein</fullName>
    </recommendedName>
</protein>
<feature type="repeat" description="TPR" evidence="1">
    <location>
        <begin position="151"/>
        <end position="184"/>
    </location>
</feature>
<evidence type="ECO:0008006" key="5">
    <source>
        <dbReference type="Google" id="ProtNLM"/>
    </source>
</evidence>
<accession>A6DPQ3</accession>
<feature type="region of interest" description="Disordered" evidence="2">
    <location>
        <begin position="1"/>
        <end position="23"/>
    </location>
</feature>
<evidence type="ECO:0000313" key="4">
    <source>
        <dbReference type="Proteomes" id="UP000004947"/>
    </source>
</evidence>
<comment type="caution">
    <text evidence="3">The sequence shown here is derived from an EMBL/GenBank/DDBJ whole genome shotgun (WGS) entry which is preliminary data.</text>
</comment>
<dbReference type="Pfam" id="PF14559">
    <property type="entry name" value="TPR_19"/>
    <property type="match status" value="1"/>
</dbReference>
<dbReference type="PROSITE" id="PS50005">
    <property type="entry name" value="TPR"/>
    <property type="match status" value="1"/>
</dbReference>
<gene>
    <name evidence="3" type="ORF">LNTAR_19792</name>
</gene>
<dbReference type="RefSeq" id="WP_007279834.1">
    <property type="nucleotide sequence ID" value="NZ_ABCK01000017.1"/>
</dbReference>
<dbReference type="AlphaFoldDB" id="A6DPQ3"/>
<sequence>MDFLKKMFGRPEESPVSTNPEASDFIPEPVFNDKLLENAEKLKSNIPETITTFDKLGRRIEINREKWAEGALPEMLKKAWDQPGPLYKVISMGIDAACFTEVLEAAEHLSKTDTNPERGAVVYSTALSLTGDYKNAVAALESYIKDDEHSPDALTALARIQLMAEDKEAAAGLLDKSINLNPNQEQAMAWHLDLIKQKDGEEAIDKELERLAGYDDSWFPQLILGQRLIKADKAQEAISYFEKALDKSENNGQVLATATGDLGNKKMTKEIISIFMPRYNPEAQGPLPGLNFVQSLIVEGQIDVAKDLLHRIALFDQANIRQHVLKLSAQIANIDRKVFGKSRAEQAPTSAPEVEFMKISMPLWFYPLGEPYWLEPAKNEDAKRVYFSALHIENDPKVQLPPELQNVVAGLCTAVPLFFKEAVTSRLDIRTATFVPVMKDQGPVMRRGDWPQEQKKKIANLDEVNPDYLITGGIKFEGVDKVAQLNLYLNDLEGNVVKTITEKAPAKDLHLVVTRAFNRLYVEVTGNDDEAIFPKDIQAPLIQGYIQALGHQLAYFMTWKGILPVEALFNRRELLESLYAFAVNSGPAEMPKIFYFAALAYDRYLAGNAFMEQAPRAFALAQAAPQGTAFHQAAPVILPIFNRLDQLEEIVKQIPKDQAPAPYINWMEGIKDLFK</sequence>
<dbReference type="Proteomes" id="UP000004947">
    <property type="component" value="Unassembled WGS sequence"/>
</dbReference>
<name>A6DPQ3_9BACT</name>
<dbReference type="InterPro" id="IPR019734">
    <property type="entry name" value="TPR_rpt"/>
</dbReference>
<dbReference type="OrthoDB" id="112945at2"/>
<keyword evidence="4" id="KW-1185">Reference proteome</keyword>
<dbReference type="Gene3D" id="1.25.40.10">
    <property type="entry name" value="Tetratricopeptide repeat domain"/>
    <property type="match status" value="1"/>
</dbReference>
<evidence type="ECO:0000256" key="1">
    <source>
        <dbReference type="PROSITE-ProRule" id="PRU00339"/>
    </source>
</evidence>